<dbReference type="Pfam" id="PF04525">
    <property type="entry name" value="LOR"/>
    <property type="match status" value="1"/>
</dbReference>
<evidence type="ECO:0000256" key="1">
    <source>
        <dbReference type="ARBA" id="ARBA00005437"/>
    </source>
</evidence>
<dbReference type="Proteomes" id="UP000287969">
    <property type="component" value="Chromosome"/>
</dbReference>
<dbReference type="InterPro" id="IPR038595">
    <property type="entry name" value="LOR_sf"/>
</dbReference>
<dbReference type="SUPFAM" id="SSF54518">
    <property type="entry name" value="Tubby C-terminal domain-like"/>
    <property type="match status" value="1"/>
</dbReference>
<evidence type="ECO:0008006" key="4">
    <source>
        <dbReference type="Google" id="ProtNLM"/>
    </source>
</evidence>
<name>A0A410QFL5_9FIRM</name>
<sequence>MRYLVRERIFSIGDKFDIQDESGRNVYEVAGKVFSFGNKLNIFDMSGNNLIYIEQKIFKFLPEYYIYMGDKIVANVKKEFTFFRPKFNIFSDFGDFTLEGDIFAHDFSIFKDGNEICRVNKKWISISDAYGVEIFGDEDPAFILALCIVFDQVLYDNNGSKNA</sequence>
<protein>
    <recommendedName>
        <fullName evidence="4">LURP-one-related family protein</fullName>
    </recommendedName>
</protein>
<dbReference type="PANTHER" id="PTHR31087:SF161">
    <property type="entry name" value="TUBBY C 2 FAMILY PROTEIN"/>
    <property type="match status" value="1"/>
</dbReference>
<evidence type="ECO:0000313" key="2">
    <source>
        <dbReference type="EMBL" id="QAT62800.1"/>
    </source>
</evidence>
<dbReference type="RefSeq" id="WP_071140733.1">
    <property type="nucleotide sequence ID" value="NZ_CP035282.1"/>
</dbReference>
<proteinExistence type="inferred from homology"/>
<gene>
    <name evidence="2" type="ORF">EQM13_15110</name>
</gene>
<evidence type="ECO:0000313" key="3">
    <source>
        <dbReference type="Proteomes" id="UP000287969"/>
    </source>
</evidence>
<keyword evidence="3" id="KW-1185">Reference proteome</keyword>
<reference evidence="3" key="1">
    <citation type="submission" date="2019-01" db="EMBL/GenBank/DDBJ databases">
        <title>Draft genomes of a novel of Sporanaerobacter strains.</title>
        <authorList>
            <person name="Ma S."/>
        </authorList>
    </citation>
    <scope>NUCLEOTIDE SEQUENCE [LARGE SCALE GENOMIC DNA]</scope>
    <source>
        <strain evidence="3">NJN-17</strain>
    </source>
</reference>
<dbReference type="OrthoDB" id="652307at2"/>
<dbReference type="PANTHER" id="PTHR31087">
    <property type="match status" value="1"/>
</dbReference>
<organism evidence="2 3">
    <name type="scientific">Acidilutibacter cellobiosedens</name>
    <dbReference type="NCBI Taxonomy" id="2507161"/>
    <lineage>
        <taxon>Bacteria</taxon>
        <taxon>Bacillati</taxon>
        <taxon>Bacillota</taxon>
        <taxon>Tissierellia</taxon>
        <taxon>Tissierellales</taxon>
        <taxon>Acidilutibacteraceae</taxon>
        <taxon>Acidilutibacter</taxon>
    </lineage>
</organism>
<comment type="similarity">
    <text evidence="1">Belongs to the LOR family.</text>
</comment>
<dbReference type="InterPro" id="IPR007612">
    <property type="entry name" value="LOR"/>
</dbReference>
<dbReference type="EMBL" id="CP035282">
    <property type="protein sequence ID" value="QAT62800.1"/>
    <property type="molecule type" value="Genomic_DNA"/>
</dbReference>
<dbReference type="Gene3D" id="2.40.160.200">
    <property type="entry name" value="LURP1-related"/>
    <property type="match status" value="1"/>
</dbReference>
<accession>A0A410QFL5</accession>
<dbReference type="InterPro" id="IPR025659">
    <property type="entry name" value="Tubby-like_C"/>
</dbReference>
<dbReference type="KEGG" id="spoa:EQM13_15110"/>
<dbReference type="AlphaFoldDB" id="A0A410QFL5"/>